<name>E0TF87_PARBH</name>
<proteinExistence type="predicted"/>
<dbReference type="HOGENOM" id="CLU_1433253_0_0_5"/>
<organism evidence="2 3">
    <name type="scientific">Parvularcula bermudensis (strain ATCC BAA-594 / HTCC2503 / KCTC 12087)</name>
    <dbReference type="NCBI Taxonomy" id="314260"/>
    <lineage>
        <taxon>Bacteria</taxon>
        <taxon>Pseudomonadati</taxon>
        <taxon>Pseudomonadota</taxon>
        <taxon>Alphaproteobacteria</taxon>
        <taxon>Parvularculales</taxon>
        <taxon>Parvularculaceae</taxon>
        <taxon>Parvularcula</taxon>
    </lineage>
</organism>
<gene>
    <name evidence="2" type="ordered locus">PB2503_04652</name>
</gene>
<feature type="transmembrane region" description="Helical" evidence="1">
    <location>
        <begin position="6"/>
        <end position="22"/>
    </location>
</feature>
<evidence type="ECO:0000313" key="2">
    <source>
        <dbReference type="EMBL" id="ADM09005.1"/>
    </source>
</evidence>
<evidence type="ECO:0000256" key="1">
    <source>
        <dbReference type="SAM" id="Phobius"/>
    </source>
</evidence>
<keyword evidence="3" id="KW-1185">Reference proteome</keyword>
<reference evidence="2 3" key="2">
    <citation type="journal article" date="2011" name="J. Bacteriol.">
        <title>Complete genome sequence of strain HTCC2503T of Parvularcula bermudensis, the type species of the order "Parvularculales" in the class Alphaproteobacteria.</title>
        <authorList>
            <person name="Oh H.M."/>
            <person name="Kang I."/>
            <person name="Vergin K.L."/>
            <person name="Kang D."/>
            <person name="Rhee K.H."/>
            <person name="Giovannoni S.J."/>
            <person name="Cho J.C."/>
        </authorList>
    </citation>
    <scope>NUCLEOTIDE SEQUENCE [LARGE SCALE GENOMIC DNA]</scope>
    <source>
        <strain evidence="3">ATCC BAA-594 / HTCC2503 / KCTC 12087</strain>
    </source>
</reference>
<feature type="transmembrane region" description="Helical" evidence="1">
    <location>
        <begin position="72"/>
        <end position="100"/>
    </location>
</feature>
<keyword evidence="1" id="KW-0472">Membrane</keyword>
<dbReference type="EMBL" id="CP002156">
    <property type="protein sequence ID" value="ADM09005.1"/>
    <property type="molecule type" value="Genomic_DNA"/>
</dbReference>
<feature type="transmembrane region" description="Helical" evidence="1">
    <location>
        <begin position="142"/>
        <end position="160"/>
    </location>
</feature>
<dbReference type="STRING" id="314260.PB2503_04652"/>
<reference evidence="3" key="1">
    <citation type="submission" date="2010-08" db="EMBL/GenBank/DDBJ databases">
        <title>Genome sequence of Parvularcula bermudensis HTCC2503.</title>
        <authorList>
            <person name="Kang D.-M."/>
            <person name="Oh H.-M."/>
            <person name="Cho J.-C."/>
        </authorList>
    </citation>
    <scope>NUCLEOTIDE SEQUENCE [LARGE SCALE GENOMIC DNA]</scope>
    <source>
        <strain evidence="3">ATCC BAA-594 / HTCC2503 / KCTC 12087</strain>
    </source>
</reference>
<sequence length="189" mass="20792">MIGVFATAVLLLGLAFAAYRWWRRRVHRELEIGAASTYQRYLSSEPDFLSGITEARFADIYCHALEPRLPGYILAITVLFVLGSPLVLGTLAGLAALAAATGMVPQPGDVAMDLHLNAQGASLVRRFSPDTLAYIVQGWSGFYYFFGLLAYWIALSALLMRRYHRRSSGSLRAAVRRARTAPPVDATPE</sequence>
<keyword evidence="1" id="KW-1133">Transmembrane helix</keyword>
<evidence type="ECO:0000313" key="3">
    <source>
        <dbReference type="Proteomes" id="UP000001302"/>
    </source>
</evidence>
<keyword evidence="1" id="KW-0812">Transmembrane</keyword>
<dbReference type="RefSeq" id="WP_013299979.1">
    <property type="nucleotide sequence ID" value="NC_014414.1"/>
</dbReference>
<dbReference type="Proteomes" id="UP000001302">
    <property type="component" value="Chromosome"/>
</dbReference>
<protein>
    <submittedName>
        <fullName evidence="2">Uncharacterized protein</fullName>
    </submittedName>
</protein>
<accession>E0TF87</accession>
<dbReference type="AlphaFoldDB" id="E0TF87"/>
<dbReference type="KEGG" id="pbr:PB2503_04652"/>
<dbReference type="OrthoDB" id="8480721at2"/>